<dbReference type="Proteomes" id="UP000324222">
    <property type="component" value="Unassembled WGS sequence"/>
</dbReference>
<evidence type="ECO:0000313" key="1">
    <source>
        <dbReference type="EMBL" id="MPC78331.1"/>
    </source>
</evidence>
<name>A0A5B7HZ27_PORTR</name>
<organism evidence="1 2">
    <name type="scientific">Portunus trituberculatus</name>
    <name type="common">Swimming crab</name>
    <name type="synonym">Neptunus trituberculatus</name>
    <dbReference type="NCBI Taxonomy" id="210409"/>
    <lineage>
        <taxon>Eukaryota</taxon>
        <taxon>Metazoa</taxon>
        <taxon>Ecdysozoa</taxon>
        <taxon>Arthropoda</taxon>
        <taxon>Crustacea</taxon>
        <taxon>Multicrustacea</taxon>
        <taxon>Malacostraca</taxon>
        <taxon>Eumalacostraca</taxon>
        <taxon>Eucarida</taxon>
        <taxon>Decapoda</taxon>
        <taxon>Pleocyemata</taxon>
        <taxon>Brachyura</taxon>
        <taxon>Eubrachyura</taxon>
        <taxon>Portunoidea</taxon>
        <taxon>Portunidae</taxon>
        <taxon>Portuninae</taxon>
        <taxon>Portunus</taxon>
    </lineage>
</organism>
<protein>
    <submittedName>
        <fullName evidence="1">Uncharacterized protein</fullName>
    </submittedName>
</protein>
<sequence length="109" mass="12670">MVTKNVEERIQVAGEEMRWIMRRRRDAEETRRVQESIKIDRKKETVTITIIVTILYITPQNKDTSGLPHALLSAPSEDQINYTVTCLFKPAWRKLHECSSVNVTSAHFN</sequence>
<accession>A0A5B7HZ27</accession>
<proteinExistence type="predicted"/>
<reference evidence="1 2" key="1">
    <citation type="submission" date="2019-05" db="EMBL/GenBank/DDBJ databases">
        <title>Another draft genome of Portunus trituberculatus and its Hox gene families provides insights of decapod evolution.</title>
        <authorList>
            <person name="Jeong J.-H."/>
            <person name="Song I."/>
            <person name="Kim S."/>
            <person name="Choi T."/>
            <person name="Kim D."/>
            <person name="Ryu S."/>
            <person name="Kim W."/>
        </authorList>
    </citation>
    <scope>NUCLEOTIDE SEQUENCE [LARGE SCALE GENOMIC DNA]</scope>
    <source>
        <tissue evidence="1">Muscle</tissue>
    </source>
</reference>
<dbReference type="EMBL" id="VSRR010048133">
    <property type="protein sequence ID" value="MPC78331.1"/>
    <property type="molecule type" value="Genomic_DNA"/>
</dbReference>
<evidence type="ECO:0000313" key="2">
    <source>
        <dbReference type="Proteomes" id="UP000324222"/>
    </source>
</evidence>
<dbReference type="AlphaFoldDB" id="A0A5B7HZ27"/>
<gene>
    <name evidence="1" type="ORF">E2C01_072814</name>
</gene>
<comment type="caution">
    <text evidence="1">The sequence shown here is derived from an EMBL/GenBank/DDBJ whole genome shotgun (WGS) entry which is preliminary data.</text>
</comment>
<keyword evidence="2" id="KW-1185">Reference proteome</keyword>